<feature type="domain" description="Peptidase M3A/M3B catalytic" evidence="7">
    <location>
        <begin position="200"/>
        <end position="578"/>
    </location>
</feature>
<evidence type="ECO:0000256" key="3">
    <source>
        <dbReference type="ARBA" id="ARBA00022801"/>
    </source>
</evidence>
<dbReference type="Gene3D" id="1.10.1370.20">
    <property type="entry name" value="Oligoendopeptidase f, C-terminal domain"/>
    <property type="match status" value="1"/>
</dbReference>
<keyword evidence="1 6" id="KW-0645">Protease</keyword>
<gene>
    <name evidence="9" type="ORF">ABE65_014620</name>
</gene>
<dbReference type="InterPro" id="IPR034006">
    <property type="entry name" value="M3B_PepF_2"/>
</dbReference>
<dbReference type="EMBL" id="CP015378">
    <property type="protein sequence ID" value="ANC77962.1"/>
    <property type="molecule type" value="Genomic_DNA"/>
</dbReference>
<comment type="similarity">
    <text evidence="6">Belongs to the peptidase M3 family.</text>
</comment>
<dbReference type="GO" id="GO:0046872">
    <property type="term" value="F:metal ion binding"/>
    <property type="evidence" value="ECO:0007669"/>
    <property type="project" value="UniProtKB-UniRule"/>
</dbReference>
<protein>
    <submittedName>
        <fullName evidence="9">Oligoendopeptidase</fullName>
    </submittedName>
</protein>
<evidence type="ECO:0000256" key="2">
    <source>
        <dbReference type="ARBA" id="ARBA00022723"/>
    </source>
</evidence>
<dbReference type="SUPFAM" id="SSF55486">
    <property type="entry name" value="Metalloproteases ('zincins'), catalytic domain"/>
    <property type="match status" value="1"/>
</dbReference>
<dbReference type="PANTHER" id="PTHR34217:SF1">
    <property type="entry name" value="CARBOXYPEPTIDASE 1"/>
    <property type="match status" value="1"/>
</dbReference>
<dbReference type="InterPro" id="IPR013647">
    <property type="entry name" value="OligopepF_N_dom"/>
</dbReference>
<reference evidence="9 10" key="1">
    <citation type="submission" date="2016-04" db="EMBL/GenBank/DDBJ databases">
        <title>Complete genome sequence of Fictibacillus phosphorivorans G25-29, a strain toxic to nematodes.</title>
        <authorList>
            <person name="Zheng Z."/>
        </authorList>
    </citation>
    <scope>NUCLEOTIDE SEQUENCE [LARGE SCALE GENOMIC DNA]</scope>
    <source>
        <strain evidence="9 10">G25-29</strain>
    </source>
</reference>
<evidence type="ECO:0000313" key="9">
    <source>
        <dbReference type="EMBL" id="ANC77962.1"/>
    </source>
</evidence>
<evidence type="ECO:0000313" key="10">
    <source>
        <dbReference type="Proteomes" id="UP000076623"/>
    </source>
</evidence>
<dbReference type="CDD" id="cd09607">
    <property type="entry name" value="M3B_PepF"/>
    <property type="match status" value="1"/>
</dbReference>
<dbReference type="Proteomes" id="UP000076623">
    <property type="component" value="Chromosome"/>
</dbReference>
<dbReference type="GO" id="GO:0004222">
    <property type="term" value="F:metalloendopeptidase activity"/>
    <property type="evidence" value="ECO:0007669"/>
    <property type="project" value="InterPro"/>
</dbReference>
<keyword evidence="2 6" id="KW-0479">Metal-binding</keyword>
<dbReference type="NCBIfam" id="TIGR02290">
    <property type="entry name" value="M3_fam_3"/>
    <property type="match status" value="1"/>
</dbReference>
<accession>A0A160IQD1</accession>
<dbReference type="GO" id="GO:0004181">
    <property type="term" value="F:metallocarboxypeptidase activity"/>
    <property type="evidence" value="ECO:0007669"/>
    <property type="project" value="InterPro"/>
</dbReference>
<organism evidence="9 10">
    <name type="scientific">Fictibacillus phosphorivorans</name>
    <dbReference type="NCBI Taxonomy" id="1221500"/>
    <lineage>
        <taxon>Bacteria</taxon>
        <taxon>Bacillati</taxon>
        <taxon>Bacillota</taxon>
        <taxon>Bacilli</taxon>
        <taxon>Bacillales</taxon>
        <taxon>Fictibacillaceae</taxon>
        <taxon>Fictibacillus</taxon>
    </lineage>
</organism>
<comment type="cofactor">
    <cofactor evidence="6">
        <name>Zn(2+)</name>
        <dbReference type="ChEBI" id="CHEBI:29105"/>
    </cofactor>
    <text evidence="6">Binds 1 zinc ion.</text>
</comment>
<dbReference type="STRING" id="1221500.ABE65_014620"/>
<dbReference type="InterPro" id="IPR011977">
    <property type="entry name" value="Pept_M3B_clade3"/>
</dbReference>
<dbReference type="InterPro" id="IPR042088">
    <property type="entry name" value="OligoPept_F_C"/>
</dbReference>
<evidence type="ECO:0000256" key="5">
    <source>
        <dbReference type="ARBA" id="ARBA00023049"/>
    </source>
</evidence>
<evidence type="ECO:0000256" key="4">
    <source>
        <dbReference type="ARBA" id="ARBA00022833"/>
    </source>
</evidence>
<dbReference type="Pfam" id="PF08439">
    <property type="entry name" value="Peptidase_M3_N"/>
    <property type="match status" value="1"/>
</dbReference>
<keyword evidence="4 6" id="KW-0862">Zinc</keyword>
<dbReference type="Gene3D" id="1.20.140.70">
    <property type="entry name" value="Oligopeptidase f, N-terminal domain"/>
    <property type="match status" value="1"/>
</dbReference>
<dbReference type="InterPro" id="IPR001567">
    <property type="entry name" value="Pept_M3A_M3B_dom"/>
</dbReference>
<dbReference type="RefSeq" id="WP_066396384.1">
    <property type="nucleotide sequence ID" value="NZ_CP015378.1"/>
</dbReference>
<proteinExistence type="inferred from homology"/>
<evidence type="ECO:0000256" key="6">
    <source>
        <dbReference type="RuleBase" id="RU003435"/>
    </source>
</evidence>
<dbReference type="KEGG" id="fpn:ABE65_014620"/>
<dbReference type="PANTHER" id="PTHR34217">
    <property type="entry name" value="METAL-DEPENDENT CARBOXYPEPTIDASE"/>
    <property type="match status" value="1"/>
</dbReference>
<keyword evidence="5 6" id="KW-0482">Metalloprotease</keyword>
<evidence type="ECO:0000256" key="1">
    <source>
        <dbReference type="ARBA" id="ARBA00022670"/>
    </source>
</evidence>
<name>A0A160IQD1_9BACL</name>
<dbReference type="Pfam" id="PF01432">
    <property type="entry name" value="Peptidase_M3"/>
    <property type="match status" value="1"/>
</dbReference>
<feature type="domain" description="Oligopeptidase F N-terminal" evidence="8">
    <location>
        <begin position="112"/>
        <end position="177"/>
    </location>
</feature>
<dbReference type="GO" id="GO:0006508">
    <property type="term" value="P:proteolysis"/>
    <property type="evidence" value="ECO:0007669"/>
    <property type="project" value="UniProtKB-KW"/>
</dbReference>
<dbReference type="AlphaFoldDB" id="A0A160IQD1"/>
<keyword evidence="10" id="KW-1185">Reference proteome</keyword>
<keyword evidence="3 6" id="KW-0378">Hydrolase</keyword>
<sequence>MLLQDLRQTWELDSVFPGGSESKELVAEINWAENAAKELAKKANSFTFSNENFLSLIKELQSFSERLSTAGAFIGCLIAQDVKDKKAMSLRGRLESVYAAFSNVGSVIDQKLMEISEDAWKDLMSQPEYEHIAFSLNERRTNAKEKLGISEESLINDLAVDGYHAWSTLYDLVVGRISIKVEIDGKEEELSVGQAENKFSSPDRNVRKETFKKFVQAWDHEGEFCGASLNHIAGFRNEIYKHRGWEETLKEPLAINRMKEETLTAMWDAITSQKEIFVKYLDRKAKLLGLDKLSWYDVDAPLSSANSKMSYDEAAQFIVDHFRTLAPKMADFSKKAFLDGWIEAEDRSGKRPGGFCTGFPTKKETRIFMTFSGTPSNVSTLAHELGHAFHTDVLKEMPYYATNYAMNVAETASTFAEMIVADAAVSNAKTKEEKIALLEDKAQRSVAFFMNIHARFLFETRMYEERKSGQLSVERLCELMEEAQKEAFNGALDEYHPYFWASKLHFYITDVPFYNFPYTFGYLFSAGIYAKAKEEGPSFEEKYIALLQDTGKMEVEELAQKHLGIDVTKQDFWLKGIELAAADVEEFLALTEE</sequence>
<dbReference type="InterPro" id="IPR001333">
    <property type="entry name" value="Peptidase_M32_Taq"/>
</dbReference>
<evidence type="ECO:0000259" key="7">
    <source>
        <dbReference type="Pfam" id="PF01432"/>
    </source>
</evidence>
<evidence type="ECO:0000259" key="8">
    <source>
        <dbReference type="Pfam" id="PF08439"/>
    </source>
</evidence>